<dbReference type="Gene3D" id="3.90.180.10">
    <property type="entry name" value="Medium-chain alcohol dehydrogenases, catalytic domain"/>
    <property type="match status" value="1"/>
</dbReference>
<keyword evidence="2" id="KW-1185">Reference proteome</keyword>
<reference evidence="1 2" key="1">
    <citation type="submission" date="2019-04" db="EMBL/GenBank/DDBJ databases">
        <title>Friends and foes A comparative genomics study of 23 Aspergillus species from section Flavi.</title>
        <authorList>
            <consortium name="DOE Joint Genome Institute"/>
            <person name="Kjaerbolling I."/>
            <person name="Vesth T."/>
            <person name="Frisvad J.C."/>
            <person name="Nybo J.L."/>
            <person name="Theobald S."/>
            <person name="Kildgaard S."/>
            <person name="Isbrandt T."/>
            <person name="Kuo A."/>
            <person name="Sato A."/>
            <person name="Lyhne E.K."/>
            <person name="Kogle M.E."/>
            <person name="Wiebenga A."/>
            <person name="Kun R.S."/>
            <person name="Lubbers R.J."/>
            <person name="Makela M.R."/>
            <person name="Barry K."/>
            <person name="Chovatia M."/>
            <person name="Clum A."/>
            <person name="Daum C."/>
            <person name="Haridas S."/>
            <person name="He G."/>
            <person name="LaButti K."/>
            <person name="Lipzen A."/>
            <person name="Mondo S."/>
            <person name="Riley R."/>
            <person name="Salamov A."/>
            <person name="Simmons B.A."/>
            <person name="Magnuson J.K."/>
            <person name="Henrissat B."/>
            <person name="Mortensen U.H."/>
            <person name="Larsen T.O."/>
            <person name="Devries R.P."/>
            <person name="Grigoriev I.V."/>
            <person name="Machida M."/>
            <person name="Baker S.E."/>
            <person name="Andersen M.R."/>
        </authorList>
    </citation>
    <scope>NUCLEOTIDE SEQUENCE [LARGE SCALE GENOMIC DNA]</scope>
    <source>
        <strain evidence="1 2">CBS 151.66</strain>
    </source>
</reference>
<evidence type="ECO:0000313" key="1">
    <source>
        <dbReference type="EMBL" id="KAB8068798.1"/>
    </source>
</evidence>
<sequence length="209" mass="23690">MSVTYDDFHGSPEAKIVSDKTTKTLGHNDVFIETLLTGLYGKRRAFLKTGQVREHERVGWDQYCRKRKRYGYQDFANGSFSHRAVWDANCVYPVPIDSILPTQHPLMFASAIVWAILSEFGVRPTDLAMEFGVSEYHVFRSGGPRPEDLKSINIYPLTATFEPSGIPTLEFVFKGVHAQGSLVGCRESIRKRCKLLREGSVRYRGVLIL</sequence>
<dbReference type="AlphaFoldDB" id="A0A5N5WJW0"/>
<proteinExistence type="predicted"/>
<gene>
    <name evidence="1" type="ORF">BDV29DRAFT_195375</name>
</gene>
<name>A0A5N5WJW0_9EURO</name>
<dbReference type="SUPFAM" id="SSF50129">
    <property type="entry name" value="GroES-like"/>
    <property type="match status" value="1"/>
</dbReference>
<evidence type="ECO:0000313" key="2">
    <source>
        <dbReference type="Proteomes" id="UP000326565"/>
    </source>
</evidence>
<dbReference type="InterPro" id="IPR011032">
    <property type="entry name" value="GroES-like_sf"/>
</dbReference>
<accession>A0A5N5WJW0</accession>
<dbReference type="Gene3D" id="3.40.50.720">
    <property type="entry name" value="NAD(P)-binding Rossmann-like Domain"/>
    <property type="match status" value="1"/>
</dbReference>
<dbReference type="OrthoDB" id="1879366at2759"/>
<protein>
    <submittedName>
        <fullName evidence="1">Uncharacterized protein</fullName>
    </submittedName>
</protein>
<dbReference type="EMBL" id="ML732372">
    <property type="protein sequence ID" value="KAB8068798.1"/>
    <property type="molecule type" value="Genomic_DNA"/>
</dbReference>
<organism evidence="1 2">
    <name type="scientific">Aspergillus leporis</name>
    <dbReference type="NCBI Taxonomy" id="41062"/>
    <lineage>
        <taxon>Eukaryota</taxon>
        <taxon>Fungi</taxon>
        <taxon>Dikarya</taxon>
        <taxon>Ascomycota</taxon>
        <taxon>Pezizomycotina</taxon>
        <taxon>Eurotiomycetes</taxon>
        <taxon>Eurotiomycetidae</taxon>
        <taxon>Eurotiales</taxon>
        <taxon>Aspergillaceae</taxon>
        <taxon>Aspergillus</taxon>
        <taxon>Aspergillus subgen. Circumdati</taxon>
    </lineage>
</organism>
<dbReference type="Proteomes" id="UP000326565">
    <property type="component" value="Unassembled WGS sequence"/>
</dbReference>